<feature type="transmembrane region" description="Helical" evidence="8">
    <location>
        <begin position="417"/>
        <end position="436"/>
    </location>
</feature>
<keyword evidence="10" id="KW-1185">Reference proteome</keyword>
<keyword evidence="4 8" id="KW-0812">Transmembrane</keyword>
<evidence type="ECO:0000256" key="3">
    <source>
        <dbReference type="ARBA" id="ARBA00022475"/>
    </source>
</evidence>
<evidence type="ECO:0000313" key="10">
    <source>
        <dbReference type="Proteomes" id="UP000037043"/>
    </source>
</evidence>
<dbReference type="EC" id="2.3.1.-" evidence="9"/>
<organism evidence="9 10">
    <name type="scientific">Clostridium homopropionicum DSM 5847</name>
    <dbReference type="NCBI Taxonomy" id="1121318"/>
    <lineage>
        <taxon>Bacteria</taxon>
        <taxon>Bacillati</taxon>
        <taxon>Bacillota</taxon>
        <taxon>Clostridia</taxon>
        <taxon>Eubacteriales</taxon>
        <taxon>Clostridiaceae</taxon>
        <taxon>Clostridium</taxon>
    </lineage>
</organism>
<dbReference type="GO" id="GO:0016746">
    <property type="term" value="F:acyltransferase activity"/>
    <property type="evidence" value="ECO:0007669"/>
    <property type="project" value="UniProtKB-KW"/>
</dbReference>
<keyword evidence="5 8" id="KW-1133">Transmembrane helix</keyword>
<evidence type="ECO:0000256" key="1">
    <source>
        <dbReference type="ARBA" id="ARBA00004651"/>
    </source>
</evidence>
<dbReference type="PANTHER" id="PTHR13285:SF18">
    <property type="entry name" value="PROTEIN-CYSTEINE N-PALMITOYLTRANSFERASE RASP"/>
    <property type="match status" value="1"/>
</dbReference>
<protein>
    <submittedName>
        <fullName evidence="9">Peptidoglycan O-acetyltransferase</fullName>
        <ecNumber evidence="9">2.3.1.-</ecNumber>
    </submittedName>
</protein>
<feature type="transmembrane region" description="Helical" evidence="8">
    <location>
        <begin position="106"/>
        <end position="129"/>
    </location>
</feature>
<gene>
    <name evidence="9" type="primary">patA_1</name>
    <name evidence="9" type="ORF">CLHOM_00150</name>
</gene>
<comment type="similarity">
    <text evidence="2 7">Belongs to the membrane-bound acyltransferase family.</text>
</comment>
<proteinExistence type="inferred from homology"/>
<feature type="transmembrane region" description="Helical" evidence="8">
    <location>
        <begin position="6"/>
        <end position="22"/>
    </location>
</feature>
<dbReference type="Pfam" id="PF03062">
    <property type="entry name" value="MBOAT"/>
    <property type="match status" value="1"/>
</dbReference>
<feature type="transmembrane region" description="Helical" evidence="8">
    <location>
        <begin position="223"/>
        <end position="241"/>
    </location>
</feature>
<dbReference type="InterPro" id="IPR024194">
    <property type="entry name" value="Ac/AlaTfrase_AlgI/DltB"/>
</dbReference>
<comment type="caution">
    <text evidence="9">The sequence shown here is derived from an EMBL/GenBank/DDBJ whole genome shotgun (WGS) entry which is preliminary data.</text>
</comment>
<comment type="subcellular location">
    <subcellularLocation>
        <location evidence="1">Cell membrane</location>
        <topology evidence="1">Multi-pass membrane protein</topology>
    </subcellularLocation>
</comment>
<dbReference type="PIRSF" id="PIRSF500217">
    <property type="entry name" value="AlgI"/>
    <property type="match status" value="1"/>
</dbReference>
<evidence type="ECO:0000313" key="9">
    <source>
        <dbReference type="EMBL" id="KOA21556.1"/>
    </source>
</evidence>
<keyword evidence="6 7" id="KW-0472">Membrane</keyword>
<dbReference type="PIRSF" id="PIRSF016636">
    <property type="entry name" value="AlgI_DltB"/>
    <property type="match status" value="1"/>
</dbReference>
<feature type="transmembrane region" description="Helical" evidence="8">
    <location>
        <begin position="74"/>
        <end position="94"/>
    </location>
</feature>
<dbReference type="InterPro" id="IPR004299">
    <property type="entry name" value="MBOAT_fam"/>
</dbReference>
<dbReference type="Proteomes" id="UP000037043">
    <property type="component" value="Unassembled WGS sequence"/>
</dbReference>
<sequence length="484" mass="57066">MLFNSLHFVLFFIIVTTLYYVLPQKLRVIMLLLFSCYFYMSFVPKYILILLFAITVDYFAGLYLEKLQGEKRKLLLILSVLTNVGLLFVFKYFNFFNSNISKLASFLHWNYPIEGLSIILPIGLSFHTFQSLSYVIEVYRKKQKAEKNFIIYALYVMFYPQLVAGPIERPQNVLHQFHERHEFKFEGFIFGLKIMLWGFFKKVVIADRLAIYVNKAYSSPESYSGIALVAATIFFAFQIYCDFSGYSDIAIGSAKTMGFRLMDNFRQPYFSKTVSEFWRRWHISLSTWFKDYLYIPLGGNRVSRWRRAFNLLITFAISGLWHGANFTYIIWGSLNGIFLILENLVRNFETSFKNRLEGTLGSSIYLLIRALITFSLVCFAWIFFRATSLSSAMYIIKRMFQFDDFGKVSSLFQVTSHGEFILCVILILFLMLIDYINIKKGMWEFFDRKPIAFRWSFYYMLIFAILILGVYDVATKTSFIYFQF</sequence>
<feature type="transmembrane region" description="Helical" evidence="8">
    <location>
        <begin position="328"/>
        <end position="345"/>
    </location>
</feature>
<evidence type="ECO:0000256" key="2">
    <source>
        <dbReference type="ARBA" id="ARBA00010323"/>
    </source>
</evidence>
<feature type="transmembrane region" description="Helical" evidence="8">
    <location>
        <begin position="149"/>
        <end position="167"/>
    </location>
</feature>
<feature type="transmembrane region" description="Helical" evidence="8">
    <location>
        <begin position="29"/>
        <end position="54"/>
    </location>
</feature>
<evidence type="ECO:0000256" key="8">
    <source>
        <dbReference type="SAM" id="Phobius"/>
    </source>
</evidence>
<name>A0A0L6ZF06_9CLOT</name>
<evidence type="ECO:0000256" key="6">
    <source>
        <dbReference type="ARBA" id="ARBA00023136"/>
    </source>
</evidence>
<evidence type="ECO:0000256" key="5">
    <source>
        <dbReference type="ARBA" id="ARBA00022989"/>
    </source>
</evidence>
<dbReference type="STRING" id="36844.SAMN04488501_1338"/>
<dbReference type="EMBL" id="LHUR01000004">
    <property type="protein sequence ID" value="KOA21556.1"/>
    <property type="molecule type" value="Genomic_DNA"/>
</dbReference>
<feature type="transmembrane region" description="Helical" evidence="8">
    <location>
        <begin position="366"/>
        <end position="384"/>
    </location>
</feature>
<dbReference type="AlphaFoldDB" id="A0A0L6ZF06"/>
<evidence type="ECO:0000256" key="7">
    <source>
        <dbReference type="PIRNR" id="PIRNR016636"/>
    </source>
</evidence>
<dbReference type="InterPro" id="IPR051085">
    <property type="entry name" value="MB_O-acyltransferase"/>
</dbReference>
<accession>A0A0L6ZF06</accession>
<evidence type="ECO:0000256" key="4">
    <source>
        <dbReference type="ARBA" id="ARBA00022692"/>
    </source>
</evidence>
<dbReference type="PANTHER" id="PTHR13285">
    <property type="entry name" value="ACYLTRANSFERASE"/>
    <property type="match status" value="1"/>
</dbReference>
<dbReference type="GO" id="GO:0042121">
    <property type="term" value="P:alginic acid biosynthetic process"/>
    <property type="evidence" value="ECO:0007669"/>
    <property type="project" value="InterPro"/>
</dbReference>
<reference evidence="10" key="1">
    <citation type="submission" date="2015-08" db="EMBL/GenBank/DDBJ databases">
        <title>Genome sequence of the strict anaerobe Clostridium homopropionicum LuHBu1 (DSM 5847T).</title>
        <authorList>
            <person name="Poehlein A."/>
            <person name="Beck M."/>
            <person name="Schiel-Bengelsdorf B."/>
            <person name="Bengelsdorf F.R."/>
            <person name="Daniel R."/>
            <person name="Duerre P."/>
        </authorList>
    </citation>
    <scope>NUCLEOTIDE SEQUENCE [LARGE SCALE GENOMIC DNA]</scope>
    <source>
        <strain evidence="10">DSM 5847</strain>
    </source>
</reference>
<keyword evidence="7 9" id="KW-0808">Transferase</keyword>
<dbReference type="PATRIC" id="fig|1121318.3.peg.15"/>
<keyword evidence="3 7" id="KW-1003">Cell membrane</keyword>
<feature type="transmembrane region" description="Helical" evidence="8">
    <location>
        <begin position="188"/>
        <end position="211"/>
    </location>
</feature>
<dbReference type="InterPro" id="IPR028362">
    <property type="entry name" value="AlgI"/>
</dbReference>
<dbReference type="GO" id="GO:0005886">
    <property type="term" value="C:plasma membrane"/>
    <property type="evidence" value="ECO:0007669"/>
    <property type="project" value="UniProtKB-SubCell"/>
</dbReference>
<keyword evidence="7 9" id="KW-0012">Acyltransferase</keyword>
<feature type="transmembrane region" description="Helical" evidence="8">
    <location>
        <begin position="457"/>
        <end position="474"/>
    </location>
</feature>